<dbReference type="Pfam" id="PF02620">
    <property type="entry name" value="YceD"/>
    <property type="match status" value="1"/>
</dbReference>
<evidence type="ECO:0000313" key="2">
    <source>
        <dbReference type="Proteomes" id="UP000431922"/>
    </source>
</evidence>
<keyword evidence="2" id="KW-1185">Reference proteome</keyword>
<reference evidence="1 2" key="1">
    <citation type="submission" date="2019-12" db="EMBL/GenBank/DDBJ databases">
        <title>Genomic-based taxomic classification of the family Erythrobacteraceae.</title>
        <authorList>
            <person name="Xu L."/>
        </authorList>
    </citation>
    <scope>NUCLEOTIDE SEQUENCE [LARGE SCALE GENOMIC DNA]</scope>
    <source>
        <strain evidence="1 2">KCTC 42453</strain>
    </source>
</reference>
<organism evidence="1 2">
    <name type="scientific">Allopontixanthobacter sediminis</name>
    <dbReference type="NCBI Taxonomy" id="1689985"/>
    <lineage>
        <taxon>Bacteria</taxon>
        <taxon>Pseudomonadati</taxon>
        <taxon>Pseudomonadota</taxon>
        <taxon>Alphaproteobacteria</taxon>
        <taxon>Sphingomonadales</taxon>
        <taxon>Erythrobacteraceae</taxon>
        <taxon>Allopontixanthobacter</taxon>
    </lineage>
</organism>
<dbReference type="InterPro" id="IPR003772">
    <property type="entry name" value="YceD"/>
</dbReference>
<protein>
    <submittedName>
        <fullName evidence="1">DUF177 domain-containing protein</fullName>
    </submittedName>
</protein>
<proteinExistence type="predicted"/>
<dbReference type="OrthoDB" id="8443793at2"/>
<dbReference type="EMBL" id="WTYL01000003">
    <property type="protein sequence ID" value="MXP45004.1"/>
    <property type="molecule type" value="Genomic_DNA"/>
</dbReference>
<dbReference type="AlphaFoldDB" id="A0A845B4E0"/>
<dbReference type="Proteomes" id="UP000431922">
    <property type="component" value="Unassembled WGS sequence"/>
</dbReference>
<name>A0A845B4E0_9SPHN</name>
<dbReference type="RefSeq" id="WP_160756649.1">
    <property type="nucleotide sequence ID" value="NZ_WTYL01000003.1"/>
</dbReference>
<evidence type="ECO:0000313" key="1">
    <source>
        <dbReference type="EMBL" id="MXP45004.1"/>
    </source>
</evidence>
<sequence length="172" mass="18552">MSESACEFSRVVRLHQITGKPVVLQPDKPEMAALAQRFALAAVHRLKAEVTLVADGAIVNATGRLLADILQYCAVSGEEFPVHIDEQLALRFVPESRAPKEEELEIQAEDCDEIFYQGESFDLGEAVAQGFGLAIDPFARGPDADAFRQQAGILGEDTPSGPFAALAALKKN</sequence>
<accession>A0A845B4E0</accession>
<comment type="caution">
    <text evidence="1">The sequence shown here is derived from an EMBL/GenBank/DDBJ whole genome shotgun (WGS) entry which is preliminary data.</text>
</comment>
<gene>
    <name evidence="1" type="ORF">GRI65_11115</name>
</gene>